<name>A0A5B2TC51_9PROT</name>
<protein>
    <submittedName>
        <fullName evidence="2">Uncharacterized protein</fullName>
    </submittedName>
</protein>
<evidence type="ECO:0000313" key="3">
    <source>
        <dbReference type="Proteomes" id="UP000322110"/>
    </source>
</evidence>
<reference evidence="2 3" key="1">
    <citation type="journal article" date="2015" name="Int. J. Syst. Evol. Microbiol.">
        <title>Roseomonas oryzae sp. nov., isolated from paddy rhizosphere soil.</title>
        <authorList>
            <person name="Ramaprasad E.V."/>
            <person name="Sasikala Ch."/>
            <person name="Ramana Ch.V."/>
        </authorList>
    </citation>
    <scope>NUCLEOTIDE SEQUENCE [LARGE SCALE GENOMIC DNA]</scope>
    <source>
        <strain evidence="2 3">KCTC 42542</strain>
    </source>
</reference>
<dbReference type="OrthoDB" id="7265588at2"/>
<organism evidence="2 3">
    <name type="scientific">Teichococcus oryzae</name>
    <dbReference type="NCBI Taxonomy" id="1608942"/>
    <lineage>
        <taxon>Bacteria</taxon>
        <taxon>Pseudomonadati</taxon>
        <taxon>Pseudomonadota</taxon>
        <taxon>Alphaproteobacteria</taxon>
        <taxon>Acetobacterales</taxon>
        <taxon>Roseomonadaceae</taxon>
        <taxon>Roseomonas</taxon>
    </lineage>
</organism>
<dbReference type="AlphaFoldDB" id="A0A5B2TC51"/>
<dbReference type="RefSeq" id="WP_149814248.1">
    <property type="nucleotide sequence ID" value="NZ_VUKA01000032.1"/>
</dbReference>
<dbReference type="EMBL" id="VUKA01000032">
    <property type="protein sequence ID" value="KAA2211370.1"/>
    <property type="molecule type" value="Genomic_DNA"/>
</dbReference>
<gene>
    <name evidence="2" type="ORF">F0Q34_20520</name>
</gene>
<comment type="caution">
    <text evidence="2">The sequence shown here is derived from an EMBL/GenBank/DDBJ whole genome shotgun (WGS) entry which is preliminary data.</text>
</comment>
<keyword evidence="3" id="KW-1185">Reference proteome</keyword>
<evidence type="ECO:0000256" key="1">
    <source>
        <dbReference type="SAM" id="MobiDB-lite"/>
    </source>
</evidence>
<dbReference type="Proteomes" id="UP000322110">
    <property type="component" value="Unassembled WGS sequence"/>
</dbReference>
<proteinExistence type="predicted"/>
<evidence type="ECO:0000313" key="2">
    <source>
        <dbReference type="EMBL" id="KAA2211370.1"/>
    </source>
</evidence>
<feature type="region of interest" description="Disordered" evidence="1">
    <location>
        <begin position="1"/>
        <end position="39"/>
    </location>
</feature>
<sequence length="176" mass="19210">MKVTTRQKAPDNKPASRSRLVRPPADEPDNPLRDIGGSRCPSSNEVLFSEAYAAVWLPPGETEEERLKKIRAVSQAMAAFRPRDEIEGMLAAQAVALHFGAMECLRRAMVPNQPQDTAAKLRKDGANLARAMTDMVDVLDRRRGKGPQVMRVERVVVQEGGQAIVGNVQPGRGGAE</sequence>
<accession>A0A5B2TC51</accession>